<reference evidence="2" key="1">
    <citation type="submission" date="2022-11" db="UniProtKB">
        <authorList>
            <consortium name="WormBaseParasite"/>
        </authorList>
    </citation>
    <scope>IDENTIFICATION</scope>
</reference>
<protein>
    <submittedName>
        <fullName evidence="2">Peptidase S1 domain-containing protein</fullName>
    </submittedName>
</protein>
<accession>A0AC34RI07</accession>
<dbReference type="WBParaSite" id="JU765_v2.g7073.t1">
    <property type="protein sequence ID" value="JU765_v2.g7073.t1"/>
    <property type="gene ID" value="JU765_v2.g7073"/>
</dbReference>
<evidence type="ECO:0000313" key="2">
    <source>
        <dbReference type="WBParaSite" id="JU765_v2.g7073.t1"/>
    </source>
</evidence>
<sequence>MQLIVILFFCLVTVGSANNCGISERATGKYRPILSNYTNEGNINRILGGDESVEGRWPWITYLLSGDGNKNFTAACTATIIGDRWILTAAHCIKKEVAGNFTI</sequence>
<evidence type="ECO:0000313" key="1">
    <source>
        <dbReference type="Proteomes" id="UP000887576"/>
    </source>
</evidence>
<name>A0AC34RI07_9BILA</name>
<dbReference type="Proteomes" id="UP000887576">
    <property type="component" value="Unplaced"/>
</dbReference>
<organism evidence="1 2">
    <name type="scientific">Panagrolaimus sp. JU765</name>
    <dbReference type="NCBI Taxonomy" id="591449"/>
    <lineage>
        <taxon>Eukaryota</taxon>
        <taxon>Metazoa</taxon>
        <taxon>Ecdysozoa</taxon>
        <taxon>Nematoda</taxon>
        <taxon>Chromadorea</taxon>
        <taxon>Rhabditida</taxon>
        <taxon>Tylenchina</taxon>
        <taxon>Panagrolaimomorpha</taxon>
        <taxon>Panagrolaimoidea</taxon>
        <taxon>Panagrolaimidae</taxon>
        <taxon>Panagrolaimus</taxon>
    </lineage>
</organism>
<proteinExistence type="predicted"/>